<dbReference type="Proteomes" id="UP000054107">
    <property type="component" value="Unassembled WGS sequence"/>
</dbReference>
<feature type="region of interest" description="Disordered" evidence="1">
    <location>
        <begin position="1"/>
        <end position="251"/>
    </location>
</feature>
<protein>
    <recommendedName>
        <fullName evidence="2">Myb-like domain-containing protein</fullName>
    </recommendedName>
</protein>
<dbReference type="SMART" id="SM00717">
    <property type="entry name" value="SANT"/>
    <property type="match status" value="1"/>
</dbReference>
<reference evidence="3 4" key="1">
    <citation type="submission" date="2014-09" db="EMBL/GenBank/DDBJ databases">
        <authorList>
            <person name="Ellenberger Sabrina"/>
        </authorList>
    </citation>
    <scope>NUCLEOTIDE SEQUENCE [LARGE SCALE GENOMIC DNA]</scope>
    <source>
        <strain evidence="3 4">CBS 412.66</strain>
    </source>
</reference>
<feature type="compositionally biased region" description="Basic and acidic residues" evidence="1">
    <location>
        <begin position="176"/>
        <end position="185"/>
    </location>
</feature>
<feature type="domain" description="Myb-like" evidence="2">
    <location>
        <begin position="272"/>
        <end position="325"/>
    </location>
</feature>
<feature type="compositionally biased region" description="Low complexity" evidence="1">
    <location>
        <begin position="192"/>
        <end position="222"/>
    </location>
</feature>
<feature type="compositionally biased region" description="Polar residues" evidence="1">
    <location>
        <begin position="84"/>
        <end position="96"/>
    </location>
</feature>
<feature type="compositionally biased region" description="Polar residues" evidence="1">
    <location>
        <begin position="25"/>
        <end position="40"/>
    </location>
</feature>
<accession>A0A0B7MRK9</accession>
<name>A0A0B7MRK9_9FUNG</name>
<gene>
    <name evidence="3" type="primary">PARPA_01995.1 scaffold 2041</name>
</gene>
<feature type="compositionally biased region" description="Acidic residues" evidence="1">
    <location>
        <begin position="117"/>
        <end position="131"/>
    </location>
</feature>
<evidence type="ECO:0000259" key="2">
    <source>
        <dbReference type="SMART" id="SM00717"/>
    </source>
</evidence>
<feature type="compositionally biased region" description="Basic and acidic residues" evidence="1">
    <location>
        <begin position="1"/>
        <end position="20"/>
    </location>
</feature>
<evidence type="ECO:0000313" key="3">
    <source>
        <dbReference type="EMBL" id="CEP08651.1"/>
    </source>
</evidence>
<proteinExistence type="predicted"/>
<dbReference type="InterPro" id="IPR009057">
    <property type="entry name" value="Homeodomain-like_sf"/>
</dbReference>
<keyword evidence="4" id="KW-1185">Reference proteome</keyword>
<feature type="compositionally biased region" description="Polar residues" evidence="1">
    <location>
        <begin position="103"/>
        <end position="114"/>
    </location>
</feature>
<dbReference type="STRING" id="35722.A0A0B7MRK9"/>
<feature type="compositionally biased region" description="Basic and acidic residues" evidence="1">
    <location>
        <begin position="67"/>
        <end position="83"/>
    </location>
</feature>
<dbReference type="AlphaFoldDB" id="A0A0B7MRK9"/>
<feature type="compositionally biased region" description="Low complexity" evidence="1">
    <location>
        <begin position="240"/>
        <end position="251"/>
    </location>
</feature>
<dbReference type="OrthoDB" id="3366990at2759"/>
<dbReference type="EMBL" id="LN719854">
    <property type="protein sequence ID" value="CEP08651.1"/>
    <property type="molecule type" value="Genomic_DNA"/>
</dbReference>
<evidence type="ECO:0000256" key="1">
    <source>
        <dbReference type="SAM" id="MobiDB-lite"/>
    </source>
</evidence>
<organism evidence="3 4">
    <name type="scientific">Parasitella parasitica</name>
    <dbReference type="NCBI Taxonomy" id="35722"/>
    <lineage>
        <taxon>Eukaryota</taxon>
        <taxon>Fungi</taxon>
        <taxon>Fungi incertae sedis</taxon>
        <taxon>Mucoromycota</taxon>
        <taxon>Mucoromycotina</taxon>
        <taxon>Mucoromycetes</taxon>
        <taxon>Mucorales</taxon>
        <taxon>Mucorineae</taxon>
        <taxon>Mucoraceae</taxon>
        <taxon>Parasitella</taxon>
    </lineage>
</organism>
<evidence type="ECO:0000313" key="4">
    <source>
        <dbReference type="Proteomes" id="UP000054107"/>
    </source>
</evidence>
<sequence>MSKGDHSIEDRDSEYSHSLDEVDSITEQQSTQEDQFQTAESADEDDVNSDNERSVDDQTVMNESADDGDRKKTGDQVEQREMVDNSSDGEIFQNGTDADLHSDTTSNAGNNSSEVYELTDDDDDYEDEDEDKTAKAVRTNQTELARTGRNFRGRITDAQPTARELTAEEADFADSTESHRSRKSGDSNQKTSSLPAPSESPSSSSSRSTRSTQQSRSSTKSSNIHNDQSTSHKRTDENTSSNSPSVVDVVPEGYYIVEKTQQKRKVAKTRTRTLRWTDEEVKALEDGLNEVKKRAWASILSRYRSRLGEHTQTQLKDKAVNEVKRRKKLKLPLGGFYFVDYPLCEDKDDST</sequence>
<dbReference type="SUPFAM" id="SSF46689">
    <property type="entry name" value="Homeodomain-like"/>
    <property type="match status" value="1"/>
</dbReference>
<dbReference type="InterPro" id="IPR001005">
    <property type="entry name" value="SANT/Myb"/>
</dbReference>
<dbReference type="Gene3D" id="1.10.246.220">
    <property type="match status" value="1"/>
</dbReference>